<feature type="disulfide bond" evidence="7">
    <location>
        <begin position="89"/>
        <end position="102"/>
    </location>
</feature>
<dbReference type="GO" id="GO:0009986">
    <property type="term" value="C:cell surface"/>
    <property type="evidence" value="ECO:0007669"/>
    <property type="project" value="TreeGrafter"/>
</dbReference>
<keyword evidence="3" id="KW-0472">Membrane</keyword>
<dbReference type="AlphaFoldDB" id="A0AAU9ZL36"/>
<evidence type="ECO:0000256" key="3">
    <source>
        <dbReference type="ARBA" id="ARBA00023136"/>
    </source>
</evidence>
<dbReference type="GO" id="GO:0043065">
    <property type="term" value="P:positive regulation of apoptotic process"/>
    <property type="evidence" value="ECO:0007669"/>
    <property type="project" value="TreeGrafter"/>
</dbReference>
<proteinExistence type="predicted"/>
<feature type="signal peptide" evidence="8">
    <location>
        <begin position="1"/>
        <end position="21"/>
    </location>
</feature>
<reference evidence="10" key="1">
    <citation type="submission" date="2022-06" db="EMBL/GenBank/DDBJ databases">
        <authorList>
            <person name="Andreotti S."/>
            <person name="Wyler E."/>
        </authorList>
    </citation>
    <scope>NUCLEOTIDE SEQUENCE</scope>
</reference>
<evidence type="ECO:0000256" key="2">
    <source>
        <dbReference type="ARBA" id="ARBA00022737"/>
    </source>
</evidence>
<keyword evidence="2" id="KW-0677">Repeat</keyword>
<evidence type="ECO:0000256" key="6">
    <source>
        <dbReference type="ARBA" id="ARBA00023180"/>
    </source>
</evidence>
<evidence type="ECO:0000256" key="1">
    <source>
        <dbReference type="ARBA" id="ARBA00004370"/>
    </source>
</evidence>
<feature type="domain" description="TNFR-Cys" evidence="9">
    <location>
        <begin position="111"/>
        <end position="151"/>
    </location>
</feature>
<feature type="disulfide bond" evidence="7">
    <location>
        <begin position="133"/>
        <end position="151"/>
    </location>
</feature>
<evidence type="ECO:0000256" key="8">
    <source>
        <dbReference type="SAM" id="SignalP"/>
    </source>
</evidence>
<organism evidence="10 11">
    <name type="scientific">Phodopus roborovskii</name>
    <name type="common">Roborovski's desert hamster</name>
    <name type="synonym">Cricetulus roborovskii</name>
    <dbReference type="NCBI Taxonomy" id="109678"/>
    <lineage>
        <taxon>Eukaryota</taxon>
        <taxon>Metazoa</taxon>
        <taxon>Chordata</taxon>
        <taxon>Craniata</taxon>
        <taxon>Vertebrata</taxon>
        <taxon>Euteleostomi</taxon>
        <taxon>Mammalia</taxon>
        <taxon>Eutheria</taxon>
        <taxon>Euarchontoglires</taxon>
        <taxon>Glires</taxon>
        <taxon>Rodentia</taxon>
        <taxon>Myomorpha</taxon>
        <taxon>Muroidea</taxon>
        <taxon>Cricetidae</taxon>
        <taxon>Cricetinae</taxon>
        <taxon>Phodopus</taxon>
    </lineage>
</organism>
<dbReference type="PANTHER" id="PTHR46330:SF16">
    <property type="entry name" value="TUMOR NECROSIS FACTOR RECEPTOR SUPERFAMILY MEMBER 22"/>
    <property type="match status" value="1"/>
</dbReference>
<keyword evidence="8" id="KW-0732">Signal</keyword>
<dbReference type="InterPro" id="IPR052491">
    <property type="entry name" value="TNFRSF10"/>
</dbReference>
<evidence type="ECO:0000259" key="9">
    <source>
        <dbReference type="PROSITE" id="PS50050"/>
    </source>
</evidence>
<dbReference type="GO" id="GO:0036462">
    <property type="term" value="P:TRAIL-activated apoptotic signaling pathway"/>
    <property type="evidence" value="ECO:0007669"/>
    <property type="project" value="TreeGrafter"/>
</dbReference>
<feature type="disulfide bond" evidence="7">
    <location>
        <begin position="71"/>
        <end position="86"/>
    </location>
</feature>
<dbReference type="PANTHER" id="PTHR46330">
    <property type="entry name" value="TUMOR NECROSIS FACTOR RECEPTOR SUPERFAMILY MEMBER 10B"/>
    <property type="match status" value="1"/>
</dbReference>
<dbReference type="PROSITE" id="PS50050">
    <property type="entry name" value="TNFR_NGFR_2"/>
    <property type="match status" value="2"/>
</dbReference>
<keyword evidence="5" id="KW-0675">Receptor</keyword>
<keyword evidence="6" id="KW-0325">Glycoprotein</keyword>
<dbReference type="InterPro" id="IPR001368">
    <property type="entry name" value="TNFR/NGFR_Cys_rich_reg"/>
</dbReference>
<evidence type="ECO:0000256" key="5">
    <source>
        <dbReference type="ARBA" id="ARBA00023170"/>
    </source>
</evidence>
<name>A0AAU9ZL36_PHORO</name>
<dbReference type="InterPro" id="IPR034062">
    <property type="entry name" value="TNFRSF26_N"/>
</dbReference>
<comment type="subcellular location">
    <subcellularLocation>
        <location evidence="1">Membrane</location>
    </subcellularLocation>
</comment>
<feature type="disulfide bond" evidence="7">
    <location>
        <begin position="92"/>
        <end position="110"/>
    </location>
</feature>
<dbReference type="GO" id="GO:0005886">
    <property type="term" value="C:plasma membrane"/>
    <property type="evidence" value="ECO:0007669"/>
    <property type="project" value="TreeGrafter"/>
</dbReference>
<accession>A0AAU9ZL36</accession>
<keyword evidence="11" id="KW-1185">Reference proteome</keyword>
<feature type="disulfide bond" evidence="7">
    <location>
        <begin position="112"/>
        <end position="127"/>
    </location>
</feature>
<dbReference type="Pfam" id="PF00020">
    <property type="entry name" value="TNFR_c6"/>
    <property type="match status" value="2"/>
</dbReference>
<dbReference type="Gene3D" id="2.10.50.10">
    <property type="entry name" value="Tumor Necrosis Factor Receptor, subunit A, domain 2"/>
    <property type="match status" value="3"/>
</dbReference>
<dbReference type="Proteomes" id="UP001152836">
    <property type="component" value="Unassembled WGS sequence"/>
</dbReference>
<dbReference type="CDD" id="cd15837">
    <property type="entry name" value="TNFRSF26"/>
    <property type="match status" value="1"/>
</dbReference>
<feature type="domain" description="TNFR-Cys" evidence="9">
    <location>
        <begin position="70"/>
        <end position="110"/>
    </location>
</feature>
<dbReference type="EMBL" id="CALSGD010001464">
    <property type="protein sequence ID" value="CAH6793414.1"/>
    <property type="molecule type" value="Genomic_DNA"/>
</dbReference>
<sequence length="166" mass="17805">MTPRKVMMLVTLKRLQLTAMAEQLSGQSESLFNCSTDEHLSGGHCCKNCNAGEFVQESCTVPHTLGQCEKCHPGTFTEAGNGLGFCRSCSICGEDQEMVADCSATSDRKCQCQMGNFYSDSGSSEFCRRCTECPQGVPVLQKCNSTSNTVCGLAATSQSALVSWPV</sequence>
<feature type="disulfide bond" evidence="7">
    <location>
        <begin position="130"/>
        <end position="143"/>
    </location>
</feature>
<protein>
    <submittedName>
        <fullName evidence="10">Tnfrsf22 protein</fullName>
    </submittedName>
</protein>
<comment type="caution">
    <text evidence="10">The sequence shown here is derived from an EMBL/GenBank/DDBJ whole genome shotgun (WGS) entry which is preliminary data.</text>
</comment>
<evidence type="ECO:0000256" key="4">
    <source>
        <dbReference type="ARBA" id="ARBA00023157"/>
    </source>
</evidence>
<dbReference type="SUPFAM" id="SSF57586">
    <property type="entry name" value="TNF receptor-like"/>
    <property type="match status" value="2"/>
</dbReference>
<feature type="repeat" description="TNFR-Cys" evidence="7">
    <location>
        <begin position="70"/>
        <end position="110"/>
    </location>
</feature>
<keyword evidence="4 7" id="KW-1015">Disulfide bond</keyword>
<gene>
    <name evidence="10" type="primary">Tnfrsf22</name>
    <name evidence="10" type="ORF">PHOROB_LOCUS10213</name>
</gene>
<feature type="chain" id="PRO_5043359049" evidence="8">
    <location>
        <begin position="22"/>
        <end position="166"/>
    </location>
</feature>
<evidence type="ECO:0000313" key="11">
    <source>
        <dbReference type="Proteomes" id="UP001152836"/>
    </source>
</evidence>
<feature type="repeat" description="TNFR-Cys" evidence="7">
    <location>
        <begin position="111"/>
        <end position="151"/>
    </location>
</feature>
<dbReference type="SMART" id="SM00208">
    <property type="entry name" value="TNFR"/>
    <property type="match status" value="3"/>
</dbReference>
<evidence type="ECO:0000256" key="7">
    <source>
        <dbReference type="PROSITE-ProRule" id="PRU00206"/>
    </source>
</evidence>
<evidence type="ECO:0000313" key="10">
    <source>
        <dbReference type="EMBL" id="CAH6793414.1"/>
    </source>
</evidence>